<reference evidence="2 3" key="1">
    <citation type="submission" date="2018-08" db="EMBL/GenBank/DDBJ databases">
        <title>A genome reference for cultivated species of the human gut microbiota.</title>
        <authorList>
            <person name="Zou Y."/>
            <person name="Xue W."/>
            <person name="Luo G."/>
        </authorList>
    </citation>
    <scope>NUCLEOTIDE SEQUENCE [LARGE SCALE GENOMIC DNA]</scope>
    <source>
        <strain evidence="2 3">OM02-16</strain>
    </source>
</reference>
<keyword evidence="1" id="KW-0175">Coiled coil</keyword>
<dbReference type="AlphaFoldDB" id="A0A3E5GHI0"/>
<evidence type="ECO:0000313" key="3">
    <source>
        <dbReference type="Proteomes" id="UP000261285"/>
    </source>
</evidence>
<protein>
    <recommendedName>
        <fullName evidence="4">ErpK protein</fullName>
    </recommendedName>
</protein>
<comment type="caution">
    <text evidence="2">The sequence shown here is derived from an EMBL/GenBank/DDBJ whole genome shotgun (WGS) entry which is preliminary data.</text>
</comment>
<evidence type="ECO:0000256" key="1">
    <source>
        <dbReference type="SAM" id="Coils"/>
    </source>
</evidence>
<evidence type="ECO:0000313" key="2">
    <source>
        <dbReference type="EMBL" id="RGO34386.1"/>
    </source>
</evidence>
<feature type="coiled-coil region" evidence="1">
    <location>
        <begin position="7"/>
        <end position="48"/>
    </location>
</feature>
<sequence>MARNISKESLEQKIAKTEKAISKNREQYDRLTAELEELHKKQKAIQNEELLKAIEGSSKSYEEILDFIQGKRGE</sequence>
<dbReference type="Proteomes" id="UP000261285">
    <property type="component" value="Unassembled WGS sequence"/>
</dbReference>
<organism evidence="2 3">
    <name type="scientific">Dorea longicatena</name>
    <dbReference type="NCBI Taxonomy" id="88431"/>
    <lineage>
        <taxon>Bacteria</taxon>
        <taxon>Bacillati</taxon>
        <taxon>Bacillota</taxon>
        <taxon>Clostridia</taxon>
        <taxon>Lachnospirales</taxon>
        <taxon>Lachnospiraceae</taxon>
        <taxon>Dorea</taxon>
    </lineage>
</organism>
<evidence type="ECO:0008006" key="4">
    <source>
        <dbReference type="Google" id="ProtNLM"/>
    </source>
</evidence>
<gene>
    <name evidence="2" type="ORF">DXB16_02510</name>
</gene>
<proteinExistence type="predicted"/>
<dbReference type="RefSeq" id="WP_117597361.1">
    <property type="nucleotide sequence ID" value="NZ_CABMEZ010000002.1"/>
</dbReference>
<dbReference type="EMBL" id="QSVN01000002">
    <property type="protein sequence ID" value="RGO34386.1"/>
    <property type="molecule type" value="Genomic_DNA"/>
</dbReference>
<name>A0A3E5GHI0_9FIRM</name>
<accession>A0A3E5GHI0</accession>